<dbReference type="InterPro" id="IPR006450">
    <property type="entry name" value="Phage_HK97_gp6-like"/>
</dbReference>
<proteinExistence type="predicted"/>
<evidence type="ECO:0000313" key="2">
    <source>
        <dbReference type="Proteomes" id="UP000630805"/>
    </source>
</evidence>
<dbReference type="RefSeq" id="WP_176862136.1">
    <property type="nucleotide sequence ID" value="NZ_JABXWT010000001.1"/>
</dbReference>
<dbReference type="NCBIfam" id="TIGR01560">
    <property type="entry name" value="put_DNA_pack"/>
    <property type="match status" value="1"/>
</dbReference>
<dbReference type="Gene3D" id="1.10.3230.30">
    <property type="entry name" value="Phage gp6-like head-tail connector protein"/>
    <property type="match status" value="1"/>
</dbReference>
<name>A0ABX2PPE4_9RHOB</name>
<sequence>MAALTPIALLKSQLNLDHDLDDALLAHKLDAAETWIGHYTGTPFVTGEAPLTEAALQLAAYWYEQREAASFGMTTAPVPFGVRELLSPYKNPVTGYVAE</sequence>
<dbReference type="CDD" id="cd08054">
    <property type="entry name" value="gp6"/>
    <property type="match status" value="1"/>
</dbReference>
<comment type="caution">
    <text evidence="1">The sequence shown here is derived from an EMBL/GenBank/DDBJ whole genome shotgun (WGS) entry which is preliminary data.</text>
</comment>
<dbReference type="InterPro" id="IPR021146">
    <property type="entry name" value="Phage_gp6-like_head-tail"/>
</dbReference>
<protein>
    <submittedName>
        <fullName evidence="1">Phage gp6-like head-tail connector protein</fullName>
    </submittedName>
</protein>
<organism evidence="1 2">
    <name type="scientific">Ruegeria haliotis</name>
    <dbReference type="NCBI Taxonomy" id="2747601"/>
    <lineage>
        <taxon>Bacteria</taxon>
        <taxon>Pseudomonadati</taxon>
        <taxon>Pseudomonadota</taxon>
        <taxon>Alphaproteobacteria</taxon>
        <taxon>Rhodobacterales</taxon>
        <taxon>Roseobacteraceae</taxon>
        <taxon>Ruegeria</taxon>
    </lineage>
</organism>
<accession>A0ABX2PPE4</accession>
<reference evidence="1 2" key="1">
    <citation type="submission" date="2020-06" db="EMBL/GenBank/DDBJ databases">
        <authorList>
            <person name="Cao W.R."/>
        </authorList>
    </citation>
    <scope>NUCLEOTIDE SEQUENCE [LARGE SCALE GENOMIC DNA]</scope>
    <source>
        <strain evidence="1 2">B1Z28</strain>
    </source>
</reference>
<dbReference type="EMBL" id="JABXWT010000001">
    <property type="protein sequence ID" value="NVO55097.1"/>
    <property type="molecule type" value="Genomic_DNA"/>
</dbReference>
<evidence type="ECO:0000313" key="1">
    <source>
        <dbReference type="EMBL" id="NVO55097.1"/>
    </source>
</evidence>
<dbReference type="Proteomes" id="UP000630805">
    <property type="component" value="Unassembled WGS sequence"/>
</dbReference>
<dbReference type="Pfam" id="PF05135">
    <property type="entry name" value="Phage_connect_1"/>
    <property type="match status" value="1"/>
</dbReference>
<gene>
    <name evidence="1" type="ORF">HW561_04740</name>
</gene>
<keyword evidence="2" id="KW-1185">Reference proteome</keyword>